<evidence type="ECO:0000313" key="8">
    <source>
        <dbReference type="Proteomes" id="UP000046395"/>
    </source>
</evidence>
<dbReference type="PROSITE" id="PS00798">
    <property type="entry name" value="ALDOKETO_REDUCTASE_1"/>
    <property type="match status" value="1"/>
</dbReference>
<dbReference type="Pfam" id="PF00248">
    <property type="entry name" value="Aldo_ket_red"/>
    <property type="match status" value="1"/>
</dbReference>
<evidence type="ECO:0000313" key="9">
    <source>
        <dbReference type="WBParaSite" id="TMUE_2000008564.1"/>
    </source>
</evidence>
<evidence type="ECO:0000313" key="10">
    <source>
        <dbReference type="WBParaSite" id="TMUE_2000008564.2"/>
    </source>
</evidence>
<organism evidence="8 9">
    <name type="scientific">Trichuris muris</name>
    <name type="common">Mouse whipworm</name>
    <dbReference type="NCBI Taxonomy" id="70415"/>
    <lineage>
        <taxon>Eukaryota</taxon>
        <taxon>Metazoa</taxon>
        <taxon>Ecdysozoa</taxon>
        <taxon>Nematoda</taxon>
        <taxon>Enoplea</taxon>
        <taxon>Dorylaimia</taxon>
        <taxon>Trichinellida</taxon>
        <taxon>Trichuridae</taxon>
        <taxon>Trichuris</taxon>
    </lineage>
</organism>
<reference evidence="9" key="3">
    <citation type="submission" date="2019-12" db="UniProtKB">
        <authorList>
            <consortium name="WormBaseParasite"/>
        </authorList>
    </citation>
    <scope>IDENTIFICATION</scope>
</reference>
<name>A0A5S6QN23_TRIMR</name>
<dbReference type="FunFam" id="3.20.20.100:FF:000006">
    <property type="entry name" value="Aldo-keto reductase family 1 member A1"/>
    <property type="match status" value="1"/>
</dbReference>
<feature type="site" description="Lowers pKa of active site Tyr" evidence="6">
    <location>
        <position position="79"/>
    </location>
</feature>
<dbReference type="STRING" id="70415.A0A5S6QN23"/>
<dbReference type="WBParaSite" id="TMUE_2000008564.3">
    <property type="protein sequence ID" value="TMUE_2000008564.3"/>
    <property type="gene ID" value="WBGene00291283"/>
</dbReference>
<dbReference type="PRINTS" id="PR00069">
    <property type="entry name" value="ALDKETRDTASE"/>
</dbReference>
<dbReference type="InterPro" id="IPR020471">
    <property type="entry name" value="AKR"/>
</dbReference>
<keyword evidence="8" id="KW-1185">Reference proteome</keyword>
<reference evidence="8" key="2">
    <citation type="submission" date="2014-03" db="EMBL/GenBank/DDBJ databases">
        <title>The whipworm genome and dual-species transcriptomics of an intimate host-pathogen interaction.</title>
        <authorList>
            <person name="Foth B.J."/>
            <person name="Tsai I.J."/>
            <person name="Reid A.J."/>
            <person name="Bancroft A.J."/>
            <person name="Nichol S."/>
            <person name="Tracey A."/>
            <person name="Holroyd N."/>
            <person name="Cotton J.A."/>
            <person name="Stanley E.J."/>
            <person name="Zarowiecki M."/>
            <person name="Liu J.Z."/>
            <person name="Huckvale T."/>
            <person name="Cooper P.J."/>
            <person name="Grencis R.K."/>
            <person name="Berriman M."/>
        </authorList>
    </citation>
    <scope>NUCLEOTIDE SEQUENCE [LARGE SCALE GENOMIC DNA]</scope>
    <source>
        <strain evidence="8">Edinburgh</strain>
    </source>
</reference>
<proteinExistence type="inferred from homology"/>
<evidence type="ECO:0000256" key="4">
    <source>
        <dbReference type="PIRSR" id="PIRSR000097-1"/>
    </source>
</evidence>
<dbReference type="WBParaSite" id="TMUE_2000008564.4">
    <property type="protein sequence ID" value="TMUE_2000008564.4"/>
    <property type="gene ID" value="WBGene00291283"/>
</dbReference>
<keyword evidence="3" id="KW-0560">Oxidoreductase</keyword>
<dbReference type="GO" id="GO:0016491">
    <property type="term" value="F:oxidoreductase activity"/>
    <property type="evidence" value="ECO:0007669"/>
    <property type="project" value="UniProtKB-KW"/>
</dbReference>
<evidence type="ECO:0000256" key="3">
    <source>
        <dbReference type="ARBA" id="ARBA00023002"/>
    </source>
</evidence>
<dbReference type="WBParaSite" id="TMUE_2000008564.1">
    <property type="protein sequence ID" value="TMUE_2000008564.1"/>
    <property type="gene ID" value="WBGene00291283"/>
</dbReference>
<evidence type="ECO:0000256" key="2">
    <source>
        <dbReference type="ARBA" id="ARBA00022857"/>
    </source>
</evidence>
<keyword evidence="2" id="KW-0521">NADP</keyword>
<reference evidence="8" key="1">
    <citation type="submission" date="2013-11" db="EMBL/GenBank/DDBJ databases">
        <authorList>
            <person name="Aslett M."/>
        </authorList>
    </citation>
    <scope>NUCLEOTIDE SEQUENCE [LARGE SCALE GENOMIC DNA]</scope>
    <source>
        <strain evidence="8">Edinburgh</strain>
    </source>
</reference>
<dbReference type="Proteomes" id="UP000046395">
    <property type="component" value="Unassembled WGS sequence"/>
</dbReference>
<feature type="binding site" evidence="5">
    <location>
        <position position="112"/>
    </location>
    <ligand>
        <name>substrate</name>
    </ligand>
</feature>
<evidence type="ECO:0000256" key="6">
    <source>
        <dbReference type="PIRSR" id="PIRSR000097-3"/>
    </source>
</evidence>
<dbReference type="Gene3D" id="3.20.20.100">
    <property type="entry name" value="NADP-dependent oxidoreductase domain"/>
    <property type="match status" value="1"/>
</dbReference>
<dbReference type="InterPro" id="IPR036812">
    <property type="entry name" value="NAD(P)_OxRdtase_dom_sf"/>
</dbReference>
<comment type="similarity">
    <text evidence="1">Belongs to the aldo/keto reductase family.</text>
</comment>
<dbReference type="PANTHER" id="PTHR11732">
    <property type="entry name" value="ALDO/KETO REDUCTASE"/>
    <property type="match status" value="1"/>
</dbReference>
<sequence length="322" mass="36893">MSSRCVTLHNGVLMPIIGCGTFNAEGDELRNGLKTAFEIGFRHIDTAVAYENERIVGEALKQWFDSGSGKREDFFITTKLCMGYHRRHDVERSLKMSLEKLQLDYVDLFLVHSPMGTVFSDGKTMDYVGDHCIPDNVDHLETWKGMEDVFNKGMTRAIGLSNYNIPQMQRVLDNCTIKPHNVQDECHIYLPQFEIVEFCKKHNIAFTAYSPLGSPGRGTHPTANLGVDNSKQLNPLACQLAKEIAAKHGKSTAQILLKWLLQRDIIVVPKSTIPAELQENFNLFDFELRNEEMKALSELKTRQRIFPFWWARNHPQYPFEKE</sequence>
<dbReference type="SUPFAM" id="SSF51430">
    <property type="entry name" value="NAD(P)-linked oxidoreductase"/>
    <property type="match status" value="1"/>
</dbReference>
<dbReference type="InterPro" id="IPR023210">
    <property type="entry name" value="NADP_OxRdtase_dom"/>
</dbReference>
<evidence type="ECO:0000256" key="1">
    <source>
        <dbReference type="ARBA" id="ARBA00007905"/>
    </source>
</evidence>
<accession>A0A5S6QN23</accession>
<evidence type="ECO:0000259" key="7">
    <source>
        <dbReference type="Pfam" id="PF00248"/>
    </source>
</evidence>
<dbReference type="PIRSF" id="PIRSF000097">
    <property type="entry name" value="AKR"/>
    <property type="match status" value="1"/>
</dbReference>
<dbReference type="InterPro" id="IPR018170">
    <property type="entry name" value="Aldo/ket_reductase_CS"/>
</dbReference>
<dbReference type="AlphaFoldDB" id="A0A5S6QN23"/>
<protein>
    <submittedName>
        <fullName evidence="9 10">Aldo_ket_red domain-containing protein</fullName>
    </submittedName>
</protein>
<dbReference type="WBParaSite" id="TMUE_2000008564.2">
    <property type="protein sequence ID" value="TMUE_2000008564.2"/>
    <property type="gene ID" value="WBGene00291283"/>
</dbReference>
<feature type="domain" description="NADP-dependent oxidoreductase" evidence="7">
    <location>
        <begin position="27"/>
        <end position="299"/>
    </location>
</feature>
<feature type="active site" description="Proton donor" evidence="4">
    <location>
        <position position="50"/>
    </location>
</feature>
<evidence type="ECO:0000256" key="5">
    <source>
        <dbReference type="PIRSR" id="PIRSR000097-2"/>
    </source>
</evidence>
<dbReference type="PROSITE" id="PS00062">
    <property type="entry name" value="ALDOKETO_REDUCTASE_2"/>
    <property type="match status" value="1"/>
</dbReference>